<evidence type="ECO:0000256" key="3">
    <source>
        <dbReference type="ARBA" id="ARBA00022723"/>
    </source>
</evidence>
<evidence type="ECO:0000256" key="4">
    <source>
        <dbReference type="ARBA" id="ARBA00022801"/>
    </source>
</evidence>
<dbReference type="InterPro" id="IPR045090">
    <property type="entry name" value="Pept_M3A_M3B"/>
</dbReference>
<name>A0A438F363_VITVI</name>
<dbReference type="AlphaFoldDB" id="A0A438F363"/>
<sequence>MSIAKHYETGESLPEETCLKLLSARTFRAGSLMLRQLRYASVDLELHTKYIPDGSETIYDIDQRVGRRTNVIPLLPEDKFLCSFSHIFADKYAAGYYSYQAHFGMVIMLLECGQKMHWAEVLSYDAFSAFEEAGLDNVKLRIDEVVTQQAVKELGHKFRETILAVGGGKSPDQVFVEFRGREPSPKALLRYTGLSPVTAEA</sequence>
<dbReference type="Gene3D" id="1.10.1370.10">
    <property type="entry name" value="Neurolysin, domain 3"/>
    <property type="match status" value="1"/>
</dbReference>
<gene>
    <name evidence="9" type="primary">OOP_1</name>
    <name evidence="9" type="ORF">CK203_068348</name>
</gene>
<keyword evidence="5 7" id="KW-0862">Zinc</keyword>
<dbReference type="SUPFAM" id="SSF55486">
    <property type="entry name" value="Metalloproteases ('zincins'), catalytic domain"/>
    <property type="match status" value="1"/>
</dbReference>
<accession>A0A438F363</accession>
<comment type="caution">
    <text evidence="9">The sequence shown here is derived from an EMBL/GenBank/DDBJ whole genome shotgun (WGS) entry which is preliminary data.</text>
</comment>
<dbReference type="InterPro" id="IPR024077">
    <property type="entry name" value="Neurolysin/TOP_dom2"/>
</dbReference>
<evidence type="ECO:0000256" key="5">
    <source>
        <dbReference type="ARBA" id="ARBA00022833"/>
    </source>
</evidence>
<evidence type="ECO:0000313" key="10">
    <source>
        <dbReference type="Proteomes" id="UP000288805"/>
    </source>
</evidence>
<dbReference type="PANTHER" id="PTHR11804">
    <property type="entry name" value="PROTEASE M3 THIMET OLIGOPEPTIDASE-RELATED"/>
    <property type="match status" value="1"/>
</dbReference>
<feature type="domain" description="Peptidase M3A/M3B catalytic" evidence="8">
    <location>
        <begin position="2"/>
        <end position="100"/>
    </location>
</feature>
<dbReference type="GO" id="GO:0006508">
    <property type="term" value="P:proteolysis"/>
    <property type="evidence" value="ECO:0007669"/>
    <property type="project" value="UniProtKB-KW"/>
</dbReference>
<evidence type="ECO:0000256" key="7">
    <source>
        <dbReference type="RuleBase" id="RU003435"/>
    </source>
</evidence>
<dbReference type="EMBL" id="QGNW01001128">
    <property type="protein sequence ID" value="RVW54393.1"/>
    <property type="molecule type" value="Genomic_DNA"/>
</dbReference>
<organism evidence="9 10">
    <name type="scientific">Vitis vinifera</name>
    <name type="common">Grape</name>
    <dbReference type="NCBI Taxonomy" id="29760"/>
    <lineage>
        <taxon>Eukaryota</taxon>
        <taxon>Viridiplantae</taxon>
        <taxon>Streptophyta</taxon>
        <taxon>Embryophyta</taxon>
        <taxon>Tracheophyta</taxon>
        <taxon>Spermatophyta</taxon>
        <taxon>Magnoliopsida</taxon>
        <taxon>eudicotyledons</taxon>
        <taxon>Gunneridae</taxon>
        <taxon>Pentapetalae</taxon>
        <taxon>rosids</taxon>
        <taxon>Vitales</taxon>
        <taxon>Vitaceae</taxon>
        <taxon>Viteae</taxon>
        <taxon>Vitis</taxon>
    </lineage>
</organism>
<evidence type="ECO:0000259" key="8">
    <source>
        <dbReference type="Pfam" id="PF01432"/>
    </source>
</evidence>
<evidence type="ECO:0000256" key="2">
    <source>
        <dbReference type="ARBA" id="ARBA00022670"/>
    </source>
</evidence>
<keyword evidence="3 7" id="KW-0479">Metal-binding</keyword>
<protein>
    <submittedName>
        <fullName evidence="9">Organellar oligopeptidase A, chloroplastic/mitochondrial</fullName>
    </submittedName>
</protein>
<dbReference type="Proteomes" id="UP000288805">
    <property type="component" value="Unassembled WGS sequence"/>
</dbReference>
<dbReference type="Pfam" id="PF01432">
    <property type="entry name" value="Peptidase_M3"/>
    <property type="match status" value="2"/>
</dbReference>
<dbReference type="PANTHER" id="PTHR11804:SF83">
    <property type="entry name" value="LD37516P"/>
    <property type="match status" value="1"/>
</dbReference>
<comment type="similarity">
    <text evidence="1 7">Belongs to the peptidase M3 family.</text>
</comment>
<proteinExistence type="inferred from homology"/>
<dbReference type="GO" id="GO:0046872">
    <property type="term" value="F:metal ion binding"/>
    <property type="evidence" value="ECO:0007669"/>
    <property type="project" value="UniProtKB-UniRule"/>
</dbReference>
<dbReference type="GO" id="GO:0004222">
    <property type="term" value="F:metalloendopeptidase activity"/>
    <property type="evidence" value="ECO:0007669"/>
    <property type="project" value="InterPro"/>
</dbReference>
<evidence type="ECO:0000256" key="1">
    <source>
        <dbReference type="ARBA" id="ARBA00006040"/>
    </source>
</evidence>
<keyword evidence="4 7" id="KW-0378">Hydrolase</keyword>
<keyword evidence="6 7" id="KW-0482">Metalloprotease</keyword>
<evidence type="ECO:0000313" key="9">
    <source>
        <dbReference type="EMBL" id="RVW54393.1"/>
    </source>
</evidence>
<reference evidence="9 10" key="1">
    <citation type="journal article" date="2018" name="PLoS Genet.">
        <title>Population sequencing reveals clonal diversity and ancestral inbreeding in the grapevine cultivar Chardonnay.</title>
        <authorList>
            <person name="Roach M.J."/>
            <person name="Johnson D.L."/>
            <person name="Bohlmann J."/>
            <person name="van Vuuren H.J."/>
            <person name="Jones S.J."/>
            <person name="Pretorius I.S."/>
            <person name="Schmidt S.A."/>
            <person name="Borneman A.R."/>
        </authorList>
    </citation>
    <scope>NUCLEOTIDE SEQUENCE [LARGE SCALE GENOMIC DNA]</scope>
    <source>
        <strain evidence="10">cv. Chardonnay</strain>
        <tissue evidence="9">Leaf</tissue>
    </source>
</reference>
<feature type="domain" description="Peptidase M3A/M3B catalytic" evidence="8">
    <location>
        <begin position="117"/>
        <end position="191"/>
    </location>
</feature>
<evidence type="ECO:0000256" key="6">
    <source>
        <dbReference type="ARBA" id="ARBA00023049"/>
    </source>
</evidence>
<comment type="cofactor">
    <cofactor evidence="7">
        <name>Zn(2+)</name>
        <dbReference type="ChEBI" id="CHEBI:29105"/>
    </cofactor>
    <text evidence="7">Binds 1 zinc ion.</text>
</comment>
<dbReference type="InterPro" id="IPR001567">
    <property type="entry name" value="Pept_M3A_M3B_dom"/>
</dbReference>
<keyword evidence="2 7" id="KW-0645">Protease</keyword>